<sequence>MRATRSRWDLRQADAMVEAARLAANTHSDVRVQVCCTDGTTFTRTYHPEYGRHDDSPPTPVPHIPSP</sequence>
<feature type="compositionally biased region" description="Pro residues" evidence="1">
    <location>
        <begin position="57"/>
        <end position="67"/>
    </location>
</feature>
<name>A0A511FEV5_9CELL</name>
<dbReference type="AlphaFoldDB" id="A0A511FEV5"/>
<reference evidence="2 3" key="1">
    <citation type="submission" date="2019-07" db="EMBL/GenBank/DDBJ databases">
        <title>Whole genome shotgun sequence of Cellulomonas hominis NBRC 16055.</title>
        <authorList>
            <person name="Hosoyama A."/>
            <person name="Uohara A."/>
            <person name="Ohji S."/>
            <person name="Ichikawa N."/>
        </authorList>
    </citation>
    <scope>NUCLEOTIDE SEQUENCE [LARGE SCALE GENOMIC DNA]</scope>
    <source>
        <strain evidence="2 3">NBRC 16055</strain>
    </source>
</reference>
<dbReference type="Proteomes" id="UP000321723">
    <property type="component" value="Unassembled WGS sequence"/>
</dbReference>
<accession>A0A511FEV5</accession>
<evidence type="ECO:0000313" key="2">
    <source>
        <dbReference type="EMBL" id="GEL47785.1"/>
    </source>
</evidence>
<proteinExistence type="predicted"/>
<feature type="compositionally biased region" description="Basic and acidic residues" evidence="1">
    <location>
        <begin position="46"/>
        <end position="56"/>
    </location>
</feature>
<keyword evidence="3" id="KW-1185">Reference proteome</keyword>
<comment type="caution">
    <text evidence="2">The sequence shown here is derived from an EMBL/GenBank/DDBJ whole genome shotgun (WGS) entry which is preliminary data.</text>
</comment>
<feature type="region of interest" description="Disordered" evidence="1">
    <location>
        <begin position="44"/>
        <end position="67"/>
    </location>
</feature>
<protein>
    <submittedName>
        <fullName evidence="2">Uncharacterized protein</fullName>
    </submittedName>
</protein>
<gene>
    <name evidence="2" type="ORF">CHO01_29010</name>
</gene>
<evidence type="ECO:0000256" key="1">
    <source>
        <dbReference type="SAM" id="MobiDB-lite"/>
    </source>
</evidence>
<evidence type="ECO:0000313" key="3">
    <source>
        <dbReference type="Proteomes" id="UP000321723"/>
    </source>
</evidence>
<dbReference type="EMBL" id="BJVQ01000048">
    <property type="protein sequence ID" value="GEL47785.1"/>
    <property type="molecule type" value="Genomic_DNA"/>
</dbReference>
<organism evidence="2 3">
    <name type="scientific">Cellulomonas hominis</name>
    <dbReference type="NCBI Taxonomy" id="156981"/>
    <lineage>
        <taxon>Bacteria</taxon>
        <taxon>Bacillati</taxon>
        <taxon>Actinomycetota</taxon>
        <taxon>Actinomycetes</taxon>
        <taxon>Micrococcales</taxon>
        <taxon>Cellulomonadaceae</taxon>
        <taxon>Cellulomonas</taxon>
    </lineage>
</organism>